<reference evidence="2 4" key="2">
    <citation type="journal article" date="2020" name="BMC Genomics">
        <title>Intraspecific diversification of the crop wild relative Brassica cretica Lam. using demographic model selection.</title>
        <authorList>
            <person name="Kioukis A."/>
            <person name="Michalopoulou V.A."/>
            <person name="Briers L."/>
            <person name="Pirintsos S."/>
            <person name="Studholme D.J."/>
            <person name="Pavlidis P."/>
            <person name="Sarris P.F."/>
        </authorList>
    </citation>
    <scope>NUCLEOTIDE SEQUENCE [LARGE SCALE GENOMIC DNA]</scope>
    <source>
        <strain evidence="4">cv. PFS-1207/04</strain>
        <strain evidence="2">PFS-1207/04</strain>
    </source>
</reference>
<dbReference type="Proteomes" id="UP000266723">
    <property type="component" value="Unassembled WGS sequence"/>
</dbReference>
<evidence type="ECO:0000313" key="2">
    <source>
        <dbReference type="EMBL" id="KAF3548163.1"/>
    </source>
</evidence>
<accession>A0ABQ7CA99</accession>
<proteinExistence type="predicted"/>
<name>A0ABQ7CA99_BRACR</name>
<reference evidence="2" key="1">
    <citation type="submission" date="2019-12" db="EMBL/GenBank/DDBJ databases">
        <authorList>
            <person name="Studholme D.J."/>
            <person name="Sarris P."/>
        </authorList>
    </citation>
    <scope>NUCLEOTIDE SEQUENCE</scope>
    <source>
        <strain evidence="2">PFS-1207/04</strain>
        <tissue evidence="2">Leaf</tissue>
    </source>
</reference>
<dbReference type="EMBL" id="QGKV02000832">
    <property type="protein sequence ID" value="KAF3548163.1"/>
    <property type="molecule type" value="Genomic_DNA"/>
</dbReference>
<keyword evidence="4" id="KW-1185">Reference proteome</keyword>
<evidence type="ECO:0000256" key="1">
    <source>
        <dbReference type="SAM" id="MobiDB-lite"/>
    </source>
</evidence>
<feature type="compositionally biased region" description="Polar residues" evidence="1">
    <location>
        <begin position="88"/>
        <end position="105"/>
    </location>
</feature>
<comment type="caution">
    <text evidence="2">The sequence shown here is derived from an EMBL/GenBank/DDBJ whole genome shotgun (WGS) entry which is preliminary data.</text>
</comment>
<protein>
    <submittedName>
        <fullName evidence="2">Uncharacterized protein</fullName>
    </submittedName>
</protein>
<gene>
    <name evidence="3" type="ORF">DY000_02007536</name>
    <name evidence="2" type="ORF">DY000_02007537</name>
</gene>
<evidence type="ECO:0000313" key="3">
    <source>
        <dbReference type="EMBL" id="KAF3548164.1"/>
    </source>
</evidence>
<dbReference type="EMBL" id="QGKV02000832">
    <property type="protein sequence ID" value="KAF3548164.1"/>
    <property type="molecule type" value="Genomic_DNA"/>
</dbReference>
<feature type="compositionally biased region" description="Polar residues" evidence="1">
    <location>
        <begin position="45"/>
        <end position="58"/>
    </location>
</feature>
<sequence length="147" mass="16039">MGFKNLLKTREPVVWSSWIDHTTGSAIRRAGPVQLGRWPSRIEHATSSADGRAGSNTRPAWPSAQLDQSSSGDGRTGSKTRPARPSAELNQSSSADGRAGSNSPIRQMAEPERSCCLHPVLAVPPFGIRMNLLLFHLDRSHRLNFTI</sequence>
<feature type="region of interest" description="Disordered" evidence="1">
    <location>
        <begin position="44"/>
        <end position="105"/>
    </location>
</feature>
<feature type="compositionally biased region" description="Polar residues" evidence="1">
    <location>
        <begin position="65"/>
        <end position="79"/>
    </location>
</feature>
<organism evidence="2 4">
    <name type="scientific">Brassica cretica</name>
    <name type="common">Mustard</name>
    <dbReference type="NCBI Taxonomy" id="69181"/>
    <lineage>
        <taxon>Eukaryota</taxon>
        <taxon>Viridiplantae</taxon>
        <taxon>Streptophyta</taxon>
        <taxon>Embryophyta</taxon>
        <taxon>Tracheophyta</taxon>
        <taxon>Spermatophyta</taxon>
        <taxon>Magnoliopsida</taxon>
        <taxon>eudicotyledons</taxon>
        <taxon>Gunneridae</taxon>
        <taxon>Pentapetalae</taxon>
        <taxon>rosids</taxon>
        <taxon>malvids</taxon>
        <taxon>Brassicales</taxon>
        <taxon>Brassicaceae</taxon>
        <taxon>Brassiceae</taxon>
        <taxon>Brassica</taxon>
    </lineage>
</organism>
<evidence type="ECO:0000313" key="4">
    <source>
        <dbReference type="Proteomes" id="UP000266723"/>
    </source>
</evidence>